<protein>
    <submittedName>
        <fullName evidence="3">Phosphoesterase RecJ-like protein</fullName>
    </submittedName>
</protein>
<reference evidence="3 4" key="1">
    <citation type="submission" date="2018-03" db="EMBL/GenBank/DDBJ databases">
        <title>Genomic Encyclopedia of Archaeal and Bacterial Type Strains, Phase II (KMG-II): from individual species to whole genera.</title>
        <authorList>
            <person name="Goeker M."/>
        </authorList>
    </citation>
    <scope>NUCLEOTIDE SEQUENCE [LARGE SCALE GENOMIC DNA]</scope>
    <source>
        <strain evidence="3 4">DSM 100214</strain>
    </source>
</reference>
<dbReference type="PANTHER" id="PTHR47618:SF1">
    <property type="entry name" value="BIFUNCTIONAL OLIGORIBONUCLEASE AND PAP PHOSPHATASE NRNA"/>
    <property type="match status" value="1"/>
</dbReference>
<dbReference type="InterPro" id="IPR003156">
    <property type="entry name" value="DHHA1_dom"/>
</dbReference>
<feature type="domain" description="DDH" evidence="1">
    <location>
        <begin position="24"/>
        <end position="174"/>
    </location>
</feature>
<name>A0A2V3PRT6_9BACT</name>
<sequence>MFTKIIDQDKITKVADLIDKADKAVIVTHVSPDGDAIGSSLGLYHYLIDQGLDATIIVPNEFPYFLKWLKGSKDILIYEKYPEFAEKLISETDLIFCLDFNVLSRIKNVGVAVEASKAKKVLIDHHPYPSDFSNVCISHPEISSTSELVFRLICRMGDFEMMSKDSAEAIYMGMMTDTGAFTYNSNDAQIYYIIAQLLNKGIDKDFIYSKVYHSYTADRYRMMGHMLSERMKIYEEYGAGLIWLDNEDQKRFNSQKGDTEGFANLPLNIQGVTFSVFLREDDDMIKVSLRSQGDFPCNTFASQCFNGGGHLNASGGEFFGSLVEAIDLFERTLPEYADLLISNKNNLEKK</sequence>
<dbReference type="InterPro" id="IPR038763">
    <property type="entry name" value="DHH_sf"/>
</dbReference>
<accession>A0A2V3PRT6</accession>
<dbReference type="Pfam" id="PF01368">
    <property type="entry name" value="DHH"/>
    <property type="match status" value="1"/>
</dbReference>
<dbReference type="SUPFAM" id="SSF64182">
    <property type="entry name" value="DHH phosphoesterases"/>
    <property type="match status" value="1"/>
</dbReference>
<gene>
    <name evidence="3" type="ORF">CLV62_107119</name>
</gene>
<dbReference type="Pfam" id="PF02272">
    <property type="entry name" value="DHHA1"/>
    <property type="match status" value="1"/>
</dbReference>
<dbReference type="OrthoDB" id="9803668at2"/>
<dbReference type="InterPro" id="IPR051319">
    <property type="entry name" value="Oligoribo/pAp-PDE_c-di-AMP_PDE"/>
</dbReference>
<comment type="caution">
    <text evidence="3">The sequence shown here is derived from an EMBL/GenBank/DDBJ whole genome shotgun (WGS) entry which is preliminary data.</text>
</comment>
<dbReference type="GO" id="GO:0003676">
    <property type="term" value="F:nucleic acid binding"/>
    <property type="evidence" value="ECO:0007669"/>
    <property type="project" value="InterPro"/>
</dbReference>
<keyword evidence="4" id="KW-1185">Reference proteome</keyword>
<dbReference type="RefSeq" id="WP_110310243.1">
    <property type="nucleotide sequence ID" value="NZ_QICL01000007.1"/>
</dbReference>
<dbReference type="Gene3D" id="3.10.310.30">
    <property type="match status" value="1"/>
</dbReference>
<dbReference type="PANTHER" id="PTHR47618">
    <property type="entry name" value="BIFUNCTIONAL OLIGORIBONUCLEASE AND PAP PHOSPHATASE NRNA"/>
    <property type="match status" value="1"/>
</dbReference>
<evidence type="ECO:0000259" key="2">
    <source>
        <dbReference type="Pfam" id="PF02272"/>
    </source>
</evidence>
<organism evidence="3 4">
    <name type="scientific">Dysgonomonas alginatilytica</name>
    <dbReference type="NCBI Taxonomy" id="1605892"/>
    <lineage>
        <taxon>Bacteria</taxon>
        <taxon>Pseudomonadati</taxon>
        <taxon>Bacteroidota</taxon>
        <taxon>Bacteroidia</taxon>
        <taxon>Bacteroidales</taxon>
        <taxon>Dysgonomonadaceae</taxon>
        <taxon>Dysgonomonas</taxon>
    </lineage>
</organism>
<evidence type="ECO:0000259" key="1">
    <source>
        <dbReference type="Pfam" id="PF01368"/>
    </source>
</evidence>
<evidence type="ECO:0000313" key="4">
    <source>
        <dbReference type="Proteomes" id="UP000247973"/>
    </source>
</evidence>
<dbReference type="Gene3D" id="3.90.1640.10">
    <property type="entry name" value="inorganic pyrophosphatase (n-terminal core)"/>
    <property type="match status" value="1"/>
</dbReference>
<proteinExistence type="predicted"/>
<dbReference type="Proteomes" id="UP000247973">
    <property type="component" value="Unassembled WGS sequence"/>
</dbReference>
<feature type="domain" description="DHHA1" evidence="2">
    <location>
        <begin position="253"/>
        <end position="319"/>
    </location>
</feature>
<dbReference type="AlphaFoldDB" id="A0A2V3PRT6"/>
<evidence type="ECO:0000313" key="3">
    <source>
        <dbReference type="EMBL" id="PXV65522.1"/>
    </source>
</evidence>
<dbReference type="EMBL" id="QICL01000007">
    <property type="protein sequence ID" value="PXV65522.1"/>
    <property type="molecule type" value="Genomic_DNA"/>
</dbReference>
<dbReference type="InterPro" id="IPR001667">
    <property type="entry name" value="DDH_dom"/>
</dbReference>